<dbReference type="OrthoDB" id="2966368at2"/>
<feature type="region of interest" description="Disordered" evidence="1">
    <location>
        <begin position="142"/>
        <end position="175"/>
    </location>
</feature>
<dbReference type="SUPFAM" id="SSF54106">
    <property type="entry name" value="LysM domain"/>
    <property type="match status" value="1"/>
</dbReference>
<dbReference type="InterPro" id="IPR018392">
    <property type="entry name" value="LysM"/>
</dbReference>
<evidence type="ECO:0000256" key="1">
    <source>
        <dbReference type="SAM" id="MobiDB-lite"/>
    </source>
</evidence>
<dbReference type="CDD" id="cd00118">
    <property type="entry name" value="LysM"/>
    <property type="match status" value="1"/>
</dbReference>
<dbReference type="EMBL" id="LELK01000004">
    <property type="protein sequence ID" value="KMM37503.1"/>
    <property type="molecule type" value="Genomic_DNA"/>
</dbReference>
<dbReference type="Gene3D" id="3.10.350.10">
    <property type="entry name" value="LysM domain"/>
    <property type="match status" value="1"/>
</dbReference>
<gene>
    <name evidence="3" type="ORF">AB986_16790</name>
</gene>
<dbReference type="AlphaFoldDB" id="A0A0J6CWJ2"/>
<feature type="region of interest" description="Disordered" evidence="1">
    <location>
        <begin position="248"/>
        <end position="274"/>
    </location>
</feature>
<proteinExistence type="predicted"/>
<organism evidence="3 4">
    <name type="scientific">Guptibacillus hwajinpoensis</name>
    <dbReference type="NCBI Taxonomy" id="208199"/>
    <lineage>
        <taxon>Bacteria</taxon>
        <taxon>Bacillati</taxon>
        <taxon>Bacillota</taxon>
        <taxon>Bacilli</taxon>
        <taxon>Bacillales</taxon>
        <taxon>Guptibacillaceae</taxon>
        <taxon>Guptibacillus</taxon>
    </lineage>
</organism>
<keyword evidence="4" id="KW-1185">Reference proteome</keyword>
<dbReference type="Pfam" id="PF20918">
    <property type="entry name" value="SPOCS_spoVID-N"/>
    <property type="match status" value="1"/>
</dbReference>
<dbReference type="STRING" id="157733.AB986_16790"/>
<dbReference type="InterPro" id="IPR048862">
    <property type="entry name" value="SPOCS_spoVID_N"/>
</dbReference>
<feature type="compositionally biased region" description="Acidic residues" evidence="1">
    <location>
        <begin position="151"/>
        <end position="175"/>
    </location>
</feature>
<dbReference type="Pfam" id="PF01476">
    <property type="entry name" value="LysM"/>
    <property type="match status" value="1"/>
</dbReference>
<sequence>MPEGSYLHFSVEEQVWLKKGQEVEEVLSISLDPEISIEEYEDYVAVKGCLYLSGEYLQRDYNDDSDEPENEASAYRSIHEVHVREDGTASIGHRFPVDITIPASRVRSLDEIYVTVDTFDYTLNETNCLQLKADISISGIQGDEKRSEYETYSEENDSVDENVEADSDETEETEETVWENDVKYVDDREEESSDFAHQLRSPQVDMRAKAERYLANLLDQENYEEGQEPTYDFLTRMARQIEDSNFYPSEQPAMEEPNNYDDVEEDTVEKPQRSREENALYLTSMLTKEEEQFSRMKMCIIQPGDSLTEIAERYRVLPSHLARVNRLEEDEVKEGQILYIPVNR</sequence>
<dbReference type="PROSITE" id="PS51782">
    <property type="entry name" value="LYSM"/>
    <property type="match status" value="1"/>
</dbReference>
<reference evidence="3" key="1">
    <citation type="submission" date="2015-06" db="EMBL/GenBank/DDBJ databases">
        <authorList>
            <person name="Liu B."/>
            <person name="Wang J."/>
            <person name="Zhu Y."/>
            <person name="Liu G."/>
            <person name="Chen Q."/>
            <person name="Zheng C."/>
            <person name="Che J."/>
            <person name="Ge C."/>
            <person name="Shi H."/>
            <person name="Pan Z."/>
            <person name="Liu X."/>
        </authorList>
    </citation>
    <scope>NUCLEOTIDE SEQUENCE [LARGE SCALE GENOMIC DNA]</scope>
    <source>
        <strain evidence="3">DSM 16346</strain>
    </source>
</reference>
<comment type="caution">
    <text evidence="3">The sequence shown here is derived from an EMBL/GenBank/DDBJ whole genome shotgun (WGS) entry which is preliminary data.</text>
</comment>
<evidence type="ECO:0000259" key="2">
    <source>
        <dbReference type="PROSITE" id="PS51782"/>
    </source>
</evidence>
<name>A0A0J6CWJ2_9BACL</name>
<protein>
    <recommendedName>
        <fullName evidence="2">LysM domain-containing protein</fullName>
    </recommendedName>
</protein>
<dbReference type="Proteomes" id="UP000035996">
    <property type="component" value="Unassembled WGS sequence"/>
</dbReference>
<dbReference type="InterPro" id="IPR014256">
    <property type="entry name" value="Spore_VI_D"/>
</dbReference>
<dbReference type="NCBIfam" id="TIGR02907">
    <property type="entry name" value="spore_VI_D"/>
    <property type="match status" value="1"/>
</dbReference>
<dbReference type="PATRIC" id="fig|157733.3.peg.1448"/>
<accession>A0A0J6CWJ2</accession>
<dbReference type="SMART" id="SM00257">
    <property type="entry name" value="LysM"/>
    <property type="match status" value="1"/>
</dbReference>
<evidence type="ECO:0000313" key="3">
    <source>
        <dbReference type="EMBL" id="KMM37503.1"/>
    </source>
</evidence>
<feature type="domain" description="LysM" evidence="2">
    <location>
        <begin position="297"/>
        <end position="340"/>
    </location>
</feature>
<feature type="compositionally biased region" description="Acidic residues" evidence="1">
    <location>
        <begin position="258"/>
        <end position="267"/>
    </location>
</feature>
<dbReference type="InterPro" id="IPR036779">
    <property type="entry name" value="LysM_dom_sf"/>
</dbReference>
<evidence type="ECO:0000313" key="4">
    <source>
        <dbReference type="Proteomes" id="UP000035996"/>
    </source>
</evidence>
<dbReference type="RefSeq" id="WP_048312560.1">
    <property type="nucleotide sequence ID" value="NZ_CP119526.1"/>
</dbReference>